<protein>
    <submittedName>
        <fullName evidence="1">Integrator complex subunit 2</fullName>
    </submittedName>
</protein>
<keyword evidence="2" id="KW-1185">Reference proteome</keyword>
<dbReference type="AlphaFoldDB" id="A0A8H7EUG7"/>
<dbReference type="EMBL" id="JABAYA010000005">
    <property type="protein sequence ID" value="KAF7732034.1"/>
    <property type="molecule type" value="Genomic_DNA"/>
</dbReference>
<organism evidence="1 2">
    <name type="scientific">Apophysomyces ossiformis</name>
    <dbReference type="NCBI Taxonomy" id="679940"/>
    <lineage>
        <taxon>Eukaryota</taxon>
        <taxon>Fungi</taxon>
        <taxon>Fungi incertae sedis</taxon>
        <taxon>Mucoromycota</taxon>
        <taxon>Mucoromycotina</taxon>
        <taxon>Mucoromycetes</taxon>
        <taxon>Mucorales</taxon>
        <taxon>Mucorineae</taxon>
        <taxon>Mucoraceae</taxon>
        <taxon>Apophysomyces</taxon>
    </lineage>
</organism>
<dbReference type="GO" id="GO:0032039">
    <property type="term" value="C:integrator complex"/>
    <property type="evidence" value="ECO:0007669"/>
    <property type="project" value="InterPro"/>
</dbReference>
<reference evidence="1" key="1">
    <citation type="submission" date="2020-01" db="EMBL/GenBank/DDBJ databases">
        <title>Genome Sequencing of Three Apophysomyces-Like Fungal Strains Confirms a Novel Fungal Genus in the Mucoromycota with divergent Burkholderia-like Endosymbiotic Bacteria.</title>
        <authorList>
            <person name="Stajich J.E."/>
            <person name="Macias A.M."/>
            <person name="Carter-House D."/>
            <person name="Lovett B."/>
            <person name="Kasson L.R."/>
            <person name="Berry K."/>
            <person name="Grigoriev I."/>
            <person name="Chang Y."/>
            <person name="Spatafora J."/>
            <person name="Kasson M.T."/>
        </authorList>
    </citation>
    <scope>NUCLEOTIDE SEQUENCE</scope>
    <source>
        <strain evidence="1">NRRL A-21654</strain>
    </source>
</reference>
<evidence type="ECO:0000313" key="1">
    <source>
        <dbReference type="EMBL" id="KAF7732034.1"/>
    </source>
</evidence>
<name>A0A8H7EUG7_9FUNG</name>
<gene>
    <name evidence="1" type="primary">INTS2</name>
    <name evidence="1" type="ORF">EC973_007139</name>
</gene>
<evidence type="ECO:0000313" key="2">
    <source>
        <dbReference type="Proteomes" id="UP000605846"/>
    </source>
</evidence>
<dbReference type="GO" id="GO:0034472">
    <property type="term" value="P:snRNA 3'-end processing"/>
    <property type="evidence" value="ECO:0007669"/>
    <property type="project" value="TreeGrafter"/>
</dbReference>
<comment type="caution">
    <text evidence="1">The sequence shown here is derived from an EMBL/GenBank/DDBJ whole genome shotgun (WGS) entry which is preliminary data.</text>
</comment>
<accession>A0A8H7EUG7</accession>
<dbReference type="OrthoDB" id="3363059at2759"/>
<dbReference type="InterPro" id="IPR029321">
    <property type="entry name" value="INTS2"/>
</dbReference>
<proteinExistence type="predicted"/>
<dbReference type="PANTHER" id="PTHR28608:SF1">
    <property type="entry name" value="INTEGRATOR COMPLEX SUBUNIT 2"/>
    <property type="match status" value="1"/>
</dbReference>
<dbReference type="Pfam" id="PF14750">
    <property type="entry name" value="INTS2"/>
    <property type="match status" value="1"/>
</dbReference>
<dbReference type="PANTHER" id="PTHR28608">
    <property type="entry name" value="INTEGRATOR COMPLEX SUBUNIT 2"/>
    <property type="match status" value="1"/>
</dbReference>
<dbReference type="Proteomes" id="UP000605846">
    <property type="component" value="Unassembled WGS sequence"/>
</dbReference>
<sequence>MLGSLRICSKHRIWKRFYTTNSDTLNARNIMVLINAQETTMLQLLLELCLPQDADKHNQAKLEEARKNICRFIHGIFIDGDRDMLLAKILHFQTYALELIPMVVELIPSIYIVFSFIPELTRQPQVEKQIFGILMACHLCEKYPLENYLAIAEKYVLPRLLKIAFPVSQDGNSAVCVPSEALVQAIPGFVHLAKAFPHFGPQILQAYDEIARGLPAPKEFIGQEGNSKLILVLRLHKILKDSRDLVQQEVDRKDLVNKVIL</sequence>